<accession>A0AAW0NMD7</accession>
<proteinExistence type="predicted"/>
<keyword evidence="2" id="KW-1185">Reference proteome</keyword>
<evidence type="ECO:0000313" key="1">
    <source>
        <dbReference type="EMBL" id="KAK7901165.1"/>
    </source>
</evidence>
<evidence type="ECO:0000313" key="2">
    <source>
        <dbReference type="Proteomes" id="UP001460270"/>
    </source>
</evidence>
<dbReference type="PANTHER" id="PTHR47526">
    <property type="entry name" value="ATP-DEPENDENT DNA HELICASE"/>
    <property type="match status" value="1"/>
</dbReference>
<protein>
    <submittedName>
        <fullName evidence="1">Uncharacterized protein</fullName>
    </submittedName>
</protein>
<dbReference type="Proteomes" id="UP001460270">
    <property type="component" value="Unassembled WGS sequence"/>
</dbReference>
<reference evidence="2" key="1">
    <citation type="submission" date="2024-04" db="EMBL/GenBank/DDBJ databases">
        <title>Salinicola lusitanus LLJ914,a marine bacterium isolated from the Okinawa Trough.</title>
        <authorList>
            <person name="Li J."/>
        </authorList>
    </citation>
    <scope>NUCLEOTIDE SEQUENCE [LARGE SCALE GENOMIC DNA]</scope>
</reference>
<organism evidence="1 2">
    <name type="scientific">Mugilogobius chulae</name>
    <name type="common">yellowstripe goby</name>
    <dbReference type="NCBI Taxonomy" id="88201"/>
    <lineage>
        <taxon>Eukaryota</taxon>
        <taxon>Metazoa</taxon>
        <taxon>Chordata</taxon>
        <taxon>Craniata</taxon>
        <taxon>Vertebrata</taxon>
        <taxon>Euteleostomi</taxon>
        <taxon>Actinopterygii</taxon>
        <taxon>Neopterygii</taxon>
        <taxon>Teleostei</taxon>
        <taxon>Neoteleostei</taxon>
        <taxon>Acanthomorphata</taxon>
        <taxon>Gobiaria</taxon>
        <taxon>Gobiiformes</taxon>
        <taxon>Gobioidei</taxon>
        <taxon>Gobiidae</taxon>
        <taxon>Gobionellinae</taxon>
        <taxon>Mugilogobius</taxon>
    </lineage>
</organism>
<dbReference type="EMBL" id="JBBPFD010000013">
    <property type="protein sequence ID" value="KAK7901165.1"/>
    <property type="molecule type" value="Genomic_DNA"/>
</dbReference>
<comment type="caution">
    <text evidence="1">The sequence shown here is derived from an EMBL/GenBank/DDBJ whole genome shotgun (WGS) entry which is preliminary data.</text>
</comment>
<sequence length="160" mass="17839">MASKATVHAGTDYVKSLAPTVRERYTNKLKVVSNKDPYTLAANDWSTDVDLLPAVTYPDIVNYLVHDTSAYTLESLKAFKSLEAYNYFVSGWVKEMKQLRENGFCIVTAKVLHSQRLSAPPLQPWIIAEANGTVKSAHCTCMAGLGEITKKRHHLVDQPK</sequence>
<dbReference type="AlphaFoldDB" id="A0AAW0NMD7"/>
<name>A0AAW0NMD7_9GOBI</name>
<dbReference type="PANTHER" id="PTHR47526:SF4">
    <property type="entry name" value="SWIM-TYPE DOMAIN-CONTAINING PROTEIN"/>
    <property type="match status" value="1"/>
</dbReference>
<gene>
    <name evidence="1" type="ORF">WMY93_017934</name>
</gene>